<feature type="non-terminal residue" evidence="3">
    <location>
        <position position="1"/>
    </location>
</feature>
<protein>
    <recommendedName>
        <fullName evidence="2">Ig-like domain-containing protein</fullName>
    </recommendedName>
</protein>
<proteinExistence type="predicted"/>
<comment type="caution">
    <text evidence="3">The sequence shown here is derived from an EMBL/GenBank/DDBJ whole genome shotgun (WGS) entry which is preliminary data.</text>
</comment>
<dbReference type="AlphaFoldDB" id="A0AAD7ZZ25"/>
<dbReference type="InterPro" id="IPR036179">
    <property type="entry name" value="Ig-like_dom_sf"/>
</dbReference>
<evidence type="ECO:0000259" key="2">
    <source>
        <dbReference type="PROSITE" id="PS50835"/>
    </source>
</evidence>
<dbReference type="Proteomes" id="UP001233999">
    <property type="component" value="Unassembled WGS sequence"/>
</dbReference>
<dbReference type="InterPro" id="IPR007110">
    <property type="entry name" value="Ig-like_dom"/>
</dbReference>
<feature type="domain" description="Ig-like" evidence="2">
    <location>
        <begin position="11"/>
        <end position="60"/>
    </location>
</feature>
<evidence type="ECO:0000313" key="4">
    <source>
        <dbReference type="Proteomes" id="UP001233999"/>
    </source>
</evidence>
<feature type="region of interest" description="Disordered" evidence="1">
    <location>
        <begin position="31"/>
        <end position="60"/>
    </location>
</feature>
<reference evidence="3" key="1">
    <citation type="journal article" date="2023" name="IScience">
        <title>Live-bearing cockroach genome reveals convergent evolutionary mechanisms linked to viviparity in insects and beyond.</title>
        <authorList>
            <person name="Fouks B."/>
            <person name="Harrison M.C."/>
            <person name="Mikhailova A.A."/>
            <person name="Marchal E."/>
            <person name="English S."/>
            <person name="Carruthers M."/>
            <person name="Jennings E.C."/>
            <person name="Chiamaka E.L."/>
            <person name="Frigard R.A."/>
            <person name="Pippel M."/>
            <person name="Attardo G.M."/>
            <person name="Benoit J.B."/>
            <person name="Bornberg-Bauer E."/>
            <person name="Tobe S.S."/>
        </authorList>
    </citation>
    <scope>NUCLEOTIDE SEQUENCE</scope>
    <source>
        <strain evidence="3">Stay&amp;Tobe</strain>
    </source>
</reference>
<organism evidence="3 4">
    <name type="scientific">Diploptera punctata</name>
    <name type="common">Pacific beetle cockroach</name>
    <dbReference type="NCBI Taxonomy" id="6984"/>
    <lineage>
        <taxon>Eukaryota</taxon>
        <taxon>Metazoa</taxon>
        <taxon>Ecdysozoa</taxon>
        <taxon>Arthropoda</taxon>
        <taxon>Hexapoda</taxon>
        <taxon>Insecta</taxon>
        <taxon>Pterygota</taxon>
        <taxon>Neoptera</taxon>
        <taxon>Polyneoptera</taxon>
        <taxon>Dictyoptera</taxon>
        <taxon>Blattodea</taxon>
        <taxon>Blaberoidea</taxon>
        <taxon>Blaberidae</taxon>
        <taxon>Diplopterinae</taxon>
        <taxon>Diploptera</taxon>
    </lineage>
</organism>
<keyword evidence="4" id="KW-1185">Reference proteome</keyword>
<gene>
    <name evidence="3" type="ORF">L9F63_017230</name>
</gene>
<dbReference type="EMBL" id="JASPKZ010004931">
    <property type="protein sequence ID" value="KAJ9589565.1"/>
    <property type="molecule type" value="Genomic_DNA"/>
</dbReference>
<dbReference type="InterPro" id="IPR013783">
    <property type="entry name" value="Ig-like_fold"/>
</dbReference>
<evidence type="ECO:0000313" key="3">
    <source>
        <dbReference type="EMBL" id="KAJ9589565.1"/>
    </source>
</evidence>
<evidence type="ECO:0000256" key="1">
    <source>
        <dbReference type="SAM" id="MobiDB-lite"/>
    </source>
</evidence>
<dbReference type="Gene3D" id="2.60.40.10">
    <property type="entry name" value="Immunoglobulins"/>
    <property type="match status" value="1"/>
</dbReference>
<accession>A0AAD7ZZ25</accession>
<name>A0AAD7ZZ25_DIPPU</name>
<sequence>VSPMPPHVQGPVFLQEPPPWLEFSNSTGAMLSCSAHGSPPPEIRWVDTSDKELPHLPRLR</sequence>
<reference evidence="3" key="2">
    <citation type="submission" date="2023-05" db="EMBL/GenBank/DDBJ databases">
        <authorList>
            <person name="Fouks B."/>
        </authorList>
    </citation>
    <scope>NUCLEOTIDE SEQUENCE</scope>
    <source>
        <strain evidence="3">Stay&amp;Tobe</strain>
        <tissue evidence="3">Testes</tissue>
    </source>
</reference>
<feature type="compositionally biased region" description="Basic and acidic residues" evidence="1">
    <location>
        <begin position="44"/>
        <end position="60"/>
    </location>
</feature>
<dbReference type="SUPFAM" id="SSF48726">
    <property type="entry name" value="Immunoglobulin"/>
    <property type="match status" value="1"/>
</dbReference>
<dbReference type="PROSITE" id="PS50835">
    <property type="entry name" value="IG_LIKE"/>
    <property type="match status" value="1"/>
</dbReference>